<evidence type="ECO:0000313" key="5">
    <source>
        <dbReference type="Proteomes" id="UP001212997"/>
    </source>
</evidence>
<accession>A0AAD5YJG3</accession>
<dbReference type="EMBL" id="JANAWD010000004">
    <property type="protein sequence ID" value="KAJ3491966.1"/>
    <property type="molecule type" value="Genomic_DNA"/>
</dbReference>
<dbReference type="PROSITE" id="PS51471">
    <property type="entry name" value="FE2OG_OXY"/>
    <property type="match status" value="1"/>
</dbReference>
<keyword evidence="1" id="KW-0560">Oxidoreductase</keyword>
<sequence length="440" mass="49144">MPSMLEKLEALRASITEKAPYRAGVLDVDPEDLILFYGKSREARRIDFSDVTSEDLEHLATTCDPASFGMNNEDVLDESYRKAGKLDSKFFASRLDLNSTGLLAMALDDLMEGGDDQQGVEAEIYKLNVYGEGSFFKAHLDTPRGSNMFGSLVIVFKTPHEGGSLIIRDHGREWTFDSAEAVATNEGPCVAYIAFYSDVEHEVTPVTKGYRVTLTYNLYFKRDPPTEHLQLKSDSENVKAHLQALLDDPSFLPKGGYLGFGSNRLYPVPRVNIDEDYADIVDNLKGSDAVLMSAFKDLSLKIRPRAAVRKQWSSDNVYVLLPKMYDLRQTFDDSTGPLITCLRTEYKGLVISNQYARADNTSDDSDSSDQDGGYDDGQSPDVDILWVNKLEGHTELYCPIATYGNEANLNHIYTYVCFVAGIGPYGARLQRTWKGKNKLL</sequence>
<organism evidence="4 5">
    <name type="scientific">Meripilus lineatus</name>
    <dbReference type="NCBI Taxonomy" id="2056292"/>
    <lineage>
        <taxon>Eukaryota</taxon>
        <taxon>Fungi</taxon>
        <taxon>Dikarya</taxon>
        <taxon>Basidiomycota</taxon>
        <taxon>Agaricomycotina</taxon>
        <taxon>Agaricomycetes</taxon>
        <taxon>Polyporales</taxon>
        <taxon>Meripilaceae</taxon>
        <taxon>Meripilus</taxon>
    </lineage>
</organism>
<proteinExistence type="inferred from homology"/>
<evidence type="ECO:0000313" key="4">
    <source>
        <dbReference type="EMBL" id="KAJ3491966.1"/>
    </source>
</evidence>
<dbReference type="PANTHER" id="PTHR33099:SF7">
    <property type="entry name" value="MYND-TYPE DOMAIN-CONTAINING PROTEIN"/>
    <property type="match status" value="1"/>
</dbReference>
<keyword evidence="1" id="KW-0408">Iron</keyword>
<dbReference type="Gene3D" id="2.60.120.620">
    <property type="entry name" value="q2cbj1_9rhob like domain"/>
    <property type="match status" value="1"/>
</dbReference>
<keyword evidence="1" id="KW-0479">Metal-binding</keyword>
<comment type="caution">
    <text evidence="4">The sequence shown here is derived from an EMBL/GenBank/DDBJ whole genome shotgun (WGS) entry which is preliminary data.</text>
</comment>
<reference evidence="4" key="1">
    <citation type="submission" date="2022-07" db="EMBL/GenBank/DDBJ databases">
        <title>Genome Sequence of Physisporinus lineatus.</title>
        <authorList>
            <person name="Buettner E."/>
        </authorList>
    </citation>
    <scope>NUCLEOTIDE SEQUENCE</scope>
    <source>
        <strain evidence="4">VT162</strain>
    </source>
</reference>
<keyword evidence="5" id="KW-1185">Reference proteome</keyword>
<comment type="similarity">
    <text evidence="1">Belongs to the iron/ascorbate-dependent oxidoreductase family.</text>
</comment>
<evidence type="ECO:0000259" key="3">
    <source>
        <dbReference type="PROSITE" id="PS51471"/>
    </source>
</evidence>
<feature type="compositionally biased region" description="Acidic residues" evidence="2">
    <location>
        <begin position="361"/>
        <end position="374"/>
    </location>
</feature>
<feature type="domain" description="Fe2OG dioxygenase" evidence="3">
    <location>
        <begin position="121"/>
        <end position="220"/>
    </location>
</feature>
<name>A0AAD5YJG3_9APHY</name>
<dbReference type="InterPro" id="IPR044862">
    <property type="entry name" value="Pro_4_hyd_alph_FE2OG_OXY"/>
</dbReference>
<dbReference type="Pfam" id="PF13640">
    <property type="entry name" value="2OG-FeII_Oxy_3"/>
    <property type="match status" value="1"/>
</dbReference>
<dbReference type="GO" id="GO:0016491">
    <property type="term" value="F:oxidoreductase activity"/>
    <property type="evidence" value="ECO:0007669"/>
    <property type="project" value="UniProtKB-KW"/>
</dbReference>
<dbReference type="InterPro" id="IPR005123">
    <property type="entry name" value="Oxoglu/Fe-dep_dioxygenase_dom"/>
</dbReference>
<dbReference type="Proteomes" id="UP001212997">
    <property type="component" value="Unassembled WGS sequence"/>
</dbReference>
<dbReference type="PANTHER" id="PTHR33099">
    <property type="entry name" value="FE2OG DIOXYGENASE DOMAIN-CONTAINING PROTEIN"/>
    <property type="match status" value="1"/>
</dbReference>
<dbReference type="AlphaFoldDB" id="A0AAD5YJG3"/>
<protein>
    <recommendedName>
        <fullName evidence="3">Fe2OG dioxygenase domain-containing protein</fullName>
    </recommendedName>
</protein>
<dbReference type="GO" id="GO:0046872">
    <property type="term" value="F:metal ion binding"/>
    <property type="evidence" value="ECO:0007669"/>
    <property type="project" value="UniProtKB-KW"/>
</dbReference>
<gene>
    <name evidence="4" type="ORF">NLI96_g258</name>
</gene>
<feature type="region of interest" description="Disordered" evidence="2">
    <location>
        <begin position="358"/>
        <end position="379"/>
    </location>
</feature>
<evidence type="ECO:0000256" key="2">
    <source>
        <dbReference type="SAM" id="MobiDB-lite"/>
    </source>
</evidence>
<evidence type="ECO:0000256" key="1">
    <source>
        <dbReference type="RuleBase" id="RU003682"/>
    </source>
</evidence>